<dbReference type="RefSeq" id="WP_007238488.1">
    <property type="nucleotide sequence ID" value="NZ_BAFB01000099.1"/>
</dbReference>
<feature type="binding site" evidence="1">
    <location>
        <begin position="18"/>
        <end position="23"/>
    </location>
    <ligand>
        <name>ATP</name>
        <dbReference type="ChEBI" id="CHEBI:30616"/>
    </ligand>
</feature>
<evidence type="ECO:0000256" key="1">
    <source>
        <dbReference type="HAMAP-Rule" id="MF_00336"/>
    </source>
</evidence>
<comment type="catalytic activity">
    <reaction evidence="1">
        <text>(7R,8S)-7,8-diammoniononanoate + CO2 + ATP = (4R,5S)-dethiobiotin + ADP + phosphate + 3 H(+)</text>
        <dbReference type="Rhea" id="RHEA:15805"/>
        <dbReference type="ChEBI" id="CHEBI:15378"/>
        <dbReference type="ChEBI" id="CHEBI:16526"/>
        <dbReference type="ChEBI" id="CHEBI:30616"/>
        <dbReference type="ChEBI" id="CHEBI:43474"/>
        <dbReference type="ChEBI" id="CHEBI:149469"/>
        <dbReference type="ChEBI" id="CHEBI:149473"/>
        <dbReference type="ChEBI" id="CHEBI:456216"/>
        <dbReference type="EC" id="6.3.3.3"/>
    </reaction>
</comment>
<keyword evidence="1" id="KW-0479">Metal-binding</keyword>
<feature type="binding site" evidence="1">
    <location>
        <position position="47"/>
    </location>
    <ligand>
        <name>substrate</name>
    </ligand>
</feature>
<dbReference type="PANTHER" id="PTHR43210:SF5">
    <property type="entry name" value="DETHIOBIOTIN SYNTHETASE"/>
    <property type="match status" value="1"/>
</dbReference>
<name>H5TL91_GORO1</name>
<protein>
    <recommendedName>
        <fullName evidence="1">ATP-dependent dethiobiotin synthetase BioD</fullName>
        <ecNumber evidence="1">6.3.3.3</ecNumber>
    </recommendedName>
    <alternativeName>
        <fullName evidence="1">DTB synthetase</fullName>
        <shortName evidence="1">DTBS</shortName>
    </alternativeName>
    <alternativeName>
        <fullName evidence="1">Dethiobiotin synthase</fullName>
    </alternativeName>
</protein>
<dbReference type="InterPro" id="IPR027417">
    <property type="entry name" value="P-loop_NTPase"/>
</dbReference>
<dbReference type="SUPFAM" id="SSF52540">
    <property type="entry name" value="P-loop containing nucleoside triphosphate hydrolases"/>
    <property type="match status" value="1"/>
</dbReference>
<evidence type="ECO:0000313" key="2">
    <source>
        <dbReference type="EMBL" id="GAB34249.1"/>
    </source>
</evidence>
<accession>H5TL91</accession>
<feature type="binding site" evidence="1">
    <location>
        <begin position="175"/>
        <end position="176"/>
    </location>
    <ligand>
        <name>ATP</name>
        <dbReference type="ChEBI" id="CHEBI:30616"/>
    </ligand>
</feature>
<feature type="binding site" evidence="1">
    <location>
        <position position="56"/>
    </location>
    <ligand>
        <name>Mg(2+)</name>
        <dbReference type="ChEBI" id="CHEBI:18420"/>
    </ligand>
</feature>
<comment type="subunit">
    <text evidence="1">Homodimer.</text>
</comment>
<dbReference type="PANTHER" id="PTHR43210">
    <property type="entry name" value="DETHIOBIOTIN SYNTHETASE"/>
    <property type="match status" value="1"/>
</dbReference>
<dbReference type="GO" id="GO:0009102">
    <property type="term" value="P:biotin biosynthetic process"/>
    <property type="evidence" value="ECO:0007669"/>
    <property type="project" value="UniProtKB-UniRule"/>
</dbReference>
<dbReference type="InterPro" id="IPR004472">
    <property type="entry name" value="DTB_synth_BioD"/>
</dbReference>
<dbReference type="STRING" id="1108044.GOOTI_099_00050"/>
<feature type="binding site" evidence="1">
    <location>
        <begin position="115"/>
        <end position="118"/>
    </location>
    <ligand>
        <name>ATP</name>
        <dbReference type="ChEBI" id="CHEBI:30616"/>
    </ligand>
</feature>
<feature type="binding site" evidence="1">
    <location>
        <position position="56"/>
    </location>
    <ligand>
        <name>ATP</name>
        <dbReference type="ChEBI" id="CHEBI:30616"/>
    </ligand>
</feature>
<keyword evidence="1" id="KW-0963">Cytoplasm</keyword>
<comment type="cofactor">
    <cofactor evidence="1">
        <name>Mg(2+)</name>
        <dbReference type="ChEBI" id="CHEBI:18420"/>
    </cofactor>
</comment>
<evidence type="ECO:0000313" key="3">
    <source>
        <dbReference type="Proteomes" id="UP000005038"/>
    </source>
</evidence>
<dbReference type="AlphaFoldDB" id="H5TL91"/>
<feature type="binding site" evidence="1">
    <location>
        <position position="206"/>
    </location>
    <ligand>
        <name>ATP</name>
        <dbReference type="ChEBI" id="CHEBI:30616"/>
    </ligand>
</feature>
<dbReference type="Gene3D" id="3.40.50.300">
    <property type="entry name" value="P-loop containing nucleotide triphosphate hydrolases"/>
    <property type="match status" value="1"/>
</dbReference>
<comment type="caution">
    <text evidence="1">Lacks conserved residue(s) required for the propagation of feature annotation.</text>
</comment>
<comment type="caution">
    <text evidence="2">The sequence shown here is derived from an EMBL/GenBank/DDBJ whole genome shotgun (WGS) entry which is preliminary data.</text>
</comment>
<keyword evidence="1" id="KW-0436">Ligase</keyword>
<dbReference type="HAMAP" id="MF_00336">
    <property type="entry name" value="BioD"/>
    <property type="match status" value="1"/>
</dbReference>
<proteinExistence type="inferred from homology"/>
<dbReference type="GO" id="GO:0005524">
    <property type="term" value="F:ATP binding"/>
    <property type="evidence" value="ECO:0007669"/>
    <property type="project" value="UniProtKB-UniRule"/>
</dbReference>
<dbReference type="EC" id="6.3.3.3" evidence="1"/>
<dbReference type="EMBL" id="BAFB01000099">
    <property type="protein sequence ID" value="GAB34249.1"/>
    <property type="molecule type" value="Genomic_DNA"/>
</dbReference>
<dbReference type="GO" id="GO:0005829">
    <property type="term" value="C:cytosol"/>
    <property type="evidence" value="ECO:0007669"/>
    <property type="project" value="TreeGrafter"/>
</dbReference>
<comment type="subcellular location">
    <subcellularLocation>
        <location evidence="1">Cytoplasm</location>
    </subcellularLocation>
</comment>
<keyword evidence="1" id="KW-0460">Magnesium</keyword>
<reference evidence="2" key="1">
    <citation type="submission" date="2012-02" db="EMBL/GenBank/DDBJ databases">
        <title>Whole genome shotgun sequence of Gordonia otitidis NBRC 100426.</title>
        <authorList>
            <person name="Yoshida I."/>
            <person name="Hosoyama A."/>
            <person name="Tsuchikane K."/>
            <person name="Katsumata H."/>
            <person name="Yamazaki S."/>
            <person name="Fujita N."/>
        </authorList>
    </citation>
    <scope>NUCLEOTIDE SEQUENCE [LARGE SCALE GENOMIC DNA]</scope>
    <source>
        <strain evidence="2">NBRC 100426</strain>
    </source>
</reference>
<feature type="active site" evidence="1">
    <location>
        <position position="43"/>
    </location>
</feature>
<comment type="similarity">
    <text evidence="1">Belongs to the dethiobiotin synthetase family.</text>
</comment>
<feature type="binding site" evidence="1">
    <location>
        <position position="115"/>
    </location>
    <ligand>
        <name>Mg(2+)</name>
        <dbReference type="ChEBI" id="CHEBI:18420"/>
    </ligand>
</feature>
<dbReference type="GO" id="GO:0000287">
    <property type="term" value="F:magnesium ion binding"/>
    <property type="evidence" value="ECO:0007669"/>
    <property type="project" value="UniProtKB-UniRule"/>
</dbReference>
<comment type="function">
    <text evidence="1">Catalyzes a mechanistically unusual reaction, the ATP-dependent insertion of CO2 between the N7 and N8 nitrogen atoms of 7,8-diaminopelargonic acid (DAPA, also called 7,8-diammoniononanoate) to form a ureido ring.</text>
</comment>
<dbReference type="GO" id="GO:0004141">
    <property type="term" value="F:dethiobiotin synthase activity"/>
    <property type="evidence" value="ECO:0007669"/>
    <property type="project" value="UniProtKB-UniRule"/>
</dbReference>
<gene>
    <name evidence="1 2" type="primary">bioD</name>
    <name evidence="2" type="ORF">GOOTI_099_00050</name>
</gene>
<keyword evidence="1" id="KW-0547">Nucleotide-binding</keyword>
<organism evidence="2 3">
    <name type="scientific">Gordonia otitidis (strain DSM 44809 / CCUG 52243 / JCM 12355 / NBRC 100426 / IFM 10032)</name>
    <dbReference type="NCBI Taxonomy" id="1108044"/>
    <lineage>
        <taxon>Bacteria</taxon>
        <taxon>Bacillati</taxon>
        <taxon>Actinomycetota</taxon>
        <taxon>Actinomycetes</taxon>
        <taxon>Mycobacteriales</taxon>
        <taxon>Gordoniaceae</taxon>
        <taxon>Gordonia</taxon>
    </lineage>
</organism>
<sequence>MNSSTGGDVLLVTGTSTDVGKTIVTAALAAACSAGGKSVAVCKPAQTGVDAGEPGDLAAIAALVGEVDVTECARYPEPLAPETAATRAGLAQLELATVVDSVTELTGTHDLTLVEGAGGVMVRLGTDLTALDVADALGAAALVVTPAGLGALNHAELTVEALRARGIRPAGLVIGSSPDDPDLAMRCNRDDLPRLTGVPLVGVIPQGVGSLAAHRFRTAAPTWFDPGFLASLVARPTAETRTADQPIEGVHA</sequence>
<dbReference type="OrthoDB" id="9802610at2"/>
<dbReference type="NCBIfam" id="TIGR00347">
    <property type="entry name" value="bioD"/>
    <property type="match status" value="1"/>
</dbReference>
<keyword evidence="1" id="KW-0067">ATP-binding</keyword>
<keyword evidence="1" id="KW-0093">Biotin biosynthesis</keyword>
<dbReference type="Pfam" id="PF13500">
    <property type="entry name" value="AAA_26"/>
    <property type="match status" value="1"/>
</dbReference>
<feature type="binding site" evidence="1">
    <location>
        <position position="22"/>
    </location>
    <ligand>
        <name>Mg(2+)</name>
        <dbReference type="ChEBI" id="CHEBI:18420"/>
    </ligand>
</feature>
<keyword evidence="3" id="KW-1185">Reference proteome</keyword>
<comment type="pathway">
    <text evidence="1">Cofactor biosynthesis; biotin biosynthesis; biotin from 7,8-diaminononanoate: step 1/2.</text>
</comment>
<dbReference type="CDD" id="cd03109">
    <property type="entry name" value="DTBS"/>
    <property type="match status" value="1"/>
</dbReference>
<dbReference type="UniPathway" id="UPA00078">
    <property type="reaction ID" value="UER00161"/>
</dbReference>
<dbReference type="Proteomes" id="UP000005038">
    <property type="component" value="Unassembled WGS sequence"/>
</dbReference>